<dbReference type="InterPro" id="IPR051679">
    <property type="entry name" value="DASS-Related_Transporters"/>
</dbReference>
<feature type="transmembrane region" description="Helical" evidence="7">
    <location>
        <begin position="186"/>
        <end position="206"/>
    </location>
</feature>
<sequence length="593" mass="59907">MTVDAWITAAAVAGVLIALARELAPPPFVILGAVVGLLLLDVITTEQALAGFANPAPLTVAALYVVARAVQRTGGVTAAVDMLLAGAHDGDRPPSARGVLMRMLPPVMATSALLNNTPIVAVLAPNLATWAEERGLSSSKLLIPLSYAAILGGVLTAVGTSTTLVVSGLMEQAGLAPLGLLEPLRFGLPVAVVGGAVVAMAAPRLLPTRSAAHQSFRVGAKAFTLSVQVIADGPVDGVTIADAGLRALRGVYCVQVRRGDQVMAPVGPDIQLLGGDELTFVGNVHRVVDLQHRRGLSSTEAHHASAIGGTTQVFYEGVIGQSSPLVGETLKQVGFRARYGAAVVAIHRAGAPVGDKLGEVTLKVGDTLLCLAGAGFAGRAQESGTFALVAAIGAEAPLDKRRTRVALLVLAGMLVLAGSGLLTILEASLAAALALVATKVMTAAQARQAVDVPVIVVIAAAFGLGAAVESSGLADAIAGLVETVAGPFGTVGLVVGLILLVVVLTELITNNAAAVLAFPVALATAERADLAARPLLLAVAVAASLSFVTPLGYQTNLMVYGLGGYRFGDFARLGVPVAVVSVLALSTAVFLQV</sequence>
<evidence type="ECO:0000313" key="9">
    <source>
        <dbReference type="EMBL" id="AXV05483.1"/>
    </source>
</evidence>
<comment type="subcellular location">
    <subcellularLocation>
        <location evidence="1">Membrane</location>
        <topology evidence="1">Multi-pass membrane protein</topology>
    </subcellularLocation>
</comment>
<dbReference type="InterPro" id="IPR006037">
    <property type="entry name" value="RCK_C"/>
</dbReference>
<keyword evidence="4" id="KW-0677">Repeat</keyword>
<dbReference type="GO" id="GO:0008324">
    <property type="term" value="F:monoatomic cation transmembrane transporter activity"/>
    <property type="evidence" value="ECO:0007669"/>
    <property type="project" value="InterPro"/>
</dbReference>
<dbReference type="Pfam" id="PF02080">
    <property type="entry name" value="TrkA_C"/>
    <property type="match status" value="2"/>
</dbReference>
<evidence type="ECO:0000256" key="7">
    <source>
        <dbReference type="SAM" id="Phobius"/>
    </source>
</evidence>
<dbReference type="InterPro" id="IPR031312">
    <property type="entry name" value="Na/sul_symport_CS"/>
</dbReference>
<dbReference type="AlphaFoldDB" id="A0A346XTD6"/>
<dbReference type="PROSITE" id="PS01271">
    <property type="entry name" value="NA_SULFATE"/>
    <property type="match status" value="1"/>
</dbReference>
<dbReference type="KEGG" id="euz:DVS28_a0782"/>
<protein>
    <submittedName>
        <fullName evidence="9">Sulfate permease, Trk-type</fullName>
    </submittedName>
</protein>
<dbReference type="PANTHER" id="PTHR43652:SF2">
    <property type="entry name" value="BASIC AMINO ACID ANTIPORTER YFCC-RELATED"/>
    <property type="match status" value="1"/>
</dbReference>
<dbReference type="RefSeq" id="WP_114590286.1">
    <property type="nucleotide sequence ID" value="NZ_CAXIBR010000173.1"/>
</dbReference>
<dbReference type="EMBL" id="CP031165">
    <property type="protein sequence ID" value="AXV05483.1"/>
    <property type="molecule type" value="Genomic_DNA"/>
</dbReference>
<evidence type="ECO:0000256" key="5">
    <source>
        <dbReference type="ARBA" id="ARBA00022989"/>
    </source>
</evidence>
<organism evidence="9 10">
    <name type="scientific">Euzebya pacifica</name>
    <dbReference type="NCBI Taxonomy" id="1608957"/>
    <lineage>
        <taxon>Bacteria</taxon>
        <taxon>Bacillati</taxon>
        <taxon>Actinomycetota</taxon>
        <taxon>Nitriliruptoria</taxon>
        <taxon>Euzebyales</taxon>
    </lineage>
</organism>
<dbReference type="InterPro" id="IPR004680">
    <property type="entry name" value="Cit_transptr-like_dom"/>
</dbReference>
<evidence type="ECO:0000313" key="10">
    <source>
        <dbReference type="Proteomes" id="UP000264006"/>
    </source>
</evidence>
<dbReference type="SUPFAM" id="SSF116726">
    <property type="entry name" value="TrkA C-terminal domain-like"/>
    <property type="match status" value="2"/>
</dbReference>
<feature type="transmembrane region" description="Helical" evidence="7">
    <location>
        <begin position="405"/>
        <end position="437"/>
    </location>
</feature>
<feature type="domain" description="RCK C-terminal" evidence="8">
    <location>
        <begin position="211"/>
        <end position="296"/>
    </location>
</feature>
<evidence type="ECO:0000256" key="3">
    <source>
        <dbReference type="ARBA" id="ARBA00022692"/>
    </source>
</evidence>
<evidence type="ECO:0000256" key="2">
    <source>
        <dbReference type="ARBA" id="ARBA00022448"/>
    </source>
</evidence>
<reference evidence="9 10" key="1">
    <citation type="submission" date="2018-09" db="EMBL/GenBank/DDBJ databases">
        <title>Complete genome sequence of Euzebya sp. DY32-46 isolated from seawater of Pacific Ocean.</title>
        <authorList>
            <person name="Xu L."/>
            <person name="Wu Y.-H."/>
            <person name="Xu X.-W."/>
        </authorList>
    </citation>
    <scope>NUCLEOTIDE SEQUENCE [LARGE SCALE GENOMIC DNA]</scope>
    <source>
        <strain evidence="9 10">DY32-46</strain>
    </source>
</reference>
<proteinExistence type="predicted"/>
<keyword evidence="2" id="KW-0813">Transport</keyword>
<feature type="transmembrane region" description="Helical" evidence="7">
    <location>
        <begin position="141"/>
        <end position="166"/>
    </location>
</feature>
<evidence type="ECO:0000259" key="8">
    <source>
        <dbReference type="PROSITE" id="PS51202"/>
    </source>
</evidence>
<feature type="transmembrane region" description="Helical" evidence="7">
    <location>
        <begin position="573"/>
        <end position="591"/>
    </location>
</feature>
<dbReference type="PROSITE" id="PS51202">
    <property type="entry name" value="RCK_C"/>
    <property type="match status" value="2"/>
</dbReference>
<gene>
    <name evidence="9" type="ORF">DVS28_a0782</name>
</gene>
<dbReference type="InterPro" id="IPR036721">
    <property type="entry name" value="RCK_C_sf"/>
</dbReference>
<dbReference type="GO" id="GO:0006813">
    <property type="term" value="P:potassium ion transport"/>
    <property type="evidence" value="ECO:0007669"/>
    <property type="project" value="InterPro"/>
</dbReference>
<feature type="transmembrane region" description="Helical" evidence="7">
    <location>
        <begin position="535"/>
        <end position="553"/>
    </location>
</feature>
<keyword evidence="6 7" id="KW-0472">Membrane</keyword>
<dbReference type="Pfam" id="PF03600">
    <property type="entry name" value="CitMHS"/>
    <property type="match status" value="1"/>
</dbReference>
<feature type="transmembrane region" description="Helical" evidence="7">
    <location>
        <begin position="30"/>
        <end position="49"/>
    </location>
</feature>
<dbReference type="OrthoDB" id="9809303at2"/>
<feature type="transmembrane region" description="Helical" evidence="7">
    <location>
        <begin position="449"/>
        <end position="468"/>
    </location>
</feature>
<dbReference type="PANTHER" id="PTHR43652">
    <property type="entry name" value="BASIC AMINO ACID ANTIPORTER YFCC-RELATED"/>
    <property type="match status" value="1"/>
</dbReference>
<keyword evidence="10" id="KW-1185">Reference proteome</keyword>
<keyword evidence="3 7" id="KW-0812">Transmembrane</keyword>
<evidence type="ECO:0000256" key="4">
    <source>
        <dbReference type="ARBA" id="ARBA00022737"/>
    </source>
</evidence>
<keyword evidence="5 7" id="KW-1133">Transmembrane helix</keyword>
<dbReference type="Gene3D" id="3.30.70.1450">
    <property type="entry name" value="Regulator of K+ conductance, C-terminal domain"/>
    <property type="match status" value="2"/>
</dbReference>
<feature type="transmembrane region" description="Helical" evidence="7">
    <location>
        <begin position="480"/>
        <end position="501"/>
    </location>
</feature>
<accession>A0A346XTD6</accession>
<name>A0A346XTD6_9ACTN</name>
<evidence type="ECO:0000256" key="6">
    <source>
        <dbReference type="ARBA" id="ARBA00023136"/>
    </source>
</evidence>
<evidence type="ECO:0000256" key="1">
    <source>
        <dbReference type="ARBA" id="ARBA00004141"/>
    </source>
</evidence>
<dbReference type="GO" id="GO:0005886">
    <property type="term" value="C:plasma membrane"/>
    <property type="evidence" value="ECO:0007669"/>
    <property type="project" value="TreeGrafter"/>
</dbReference>
<feature type="domain" description="RCK C-terminal" evidence="8">
    <location>
        <begin position="302"/>
        <end position="386"/>
    </location>
</feature>
<dbReference type="Proteomes" id="UP000264006">
    <property type="component" value="Chromosome"/>
</dbReference>